<evidence type="ECO:0000313" key="3">
    <source>
        <dbReference type="Proteomes" id="UP000658690"/>
    </source>
</evidence>
<sequence length="555" mass="64810">MLRVRELPLKMLLKRFYNYYKNYGIVPTYYKTMEKFFGEKYNLTYSTSLDIYQDIKRNPLISIVVPIYNTKSTYLREMILSVLAQTYSNFELCLLNAGSNNEETVKTLSEFNDPRIIVKHMPDNMGIADNTNEAIKLTNGEFIAFLDHDDIITSDALFEVIKKINLSDPDIIYSDEDKITENGLKHIEIHKKPTYSPDTLKSYNYICHFLIVRKSLIVKSGGLRSEFDGAQDYDLILRLASMTKKITHISKVLYHWRINSSSTAFDISKKGYALKAGHYAISDFVTNQNVQFEEVNYGGFIGSFNIKYSIKKPCKNEYALFIYGDFFKAEDIHSYVSKLNLNTKLIYYFSLSHSNDFYLTDNVYVIGISNNKFVEKFNRYTISLEDTSFIIFIYDTIEIFADNWDKILVSNIQENYLSIVTTKILNKNRRIHTFGLAITDEKIYNIHENNNNNYYGYMGRLRIAQNYSAVSPEIMIVRVDDLLKSNGLNPLYQSPMAFIDFGFNQIYQYNKFIKAIPDELFVSKQSNWYNDQDNSLFYTLNSKYITKQDPFYPLI</sequence>
<accession>A0ABX1Z514</accession>
<dbReference type="PANTHER" id="PTHR43685:SF2">
    <property type="entry name" value="GLYCOSYLTRANSFERASE 2-LIKE DOMAIN-CONTAINING PROTEIN"/>
    <property type="match status" value="1"/>
</dbReference>
<protein>
    <submittedName>
        <fullName evidence="2">Glycosyltransferase</fullName>
    </submittedName>
</protein>
<organism evidence="2 3">
    <name type="scientific">Paenibacillus germinis</name>
    <dbReference type="NCBI Taxonomy" id="2654979"/>
    <lineage>
        <taxon>Bacteria</taxon>
        <taxon>Bacillati</taxon>
        <taxon>Bacillota</taxon>
        <taxon>Bacilli</taxon>
        <taxon>Bacillales</taxon>
        <taxon>Paenibacillaceae</taxon>
        <taxon>Paenibacillus</taxon>
    </lineage>
</organism>
<gene>
    <name evidence="2" type="ORF">GC102_19465</name>
</gene>
<dbReference type="Gene3D" id="3.90.550.10">
    <property type="entry name" value="Spore Coat Polysaccharide Biosynthesis Protein SpsA, Chain A"/>
    <property type="match status" value="1"/>
</dbReference>
<dbReference type="InterPro" id="IPR001173">
    <property type="entry name" value="Glyco_trans_2-like"/>
</dbReference>
<dbReference type="Pfam" id="PF00535">
    <property type="entry name" value="Glycos_transf_2"/>
    <property type="match status" value="1"/>
</dbReference>
<dbReference type="RefSeq" id="WP_171691041.1">
    <property type="nucleotide sequence ID" value="NZ_WHOC01000094.1"/>
</dbReference>
<proteinExistence type="predicted"/>
<dbReference type="InterPro" id="IPR029044">
    <property type="entry name" value="Nucleotide-diphossugar_trans"/>
</dbReference>
<dbReference type="CDD" id="cd04184">
    <property type="entry name" value="GT2_RfbC_Mx_like"/>
    <property type="match status" value="1"/>
</dbReference>
<dbReference type="Proteomes" id="UP000658690">
    <property type="component" value="Unassembled WGS sequence"/>
</dbReference>
<reference evidence="2 3" key="1">
    <citation type="submission" date="2019-10" db="EMBL/GenBank/DDBJ databases">
        <title>Description of Paenibacillus choica sp. nov.</title>
        <authorList>
            <person name="Carlier A."/>
            <person name="Qi S."/>
        </authorList>
    </citation>
    <scope>NUCLEOTIDE SEQUENCE [LARGE SCALE GENOMIC DNA]</scope>
    <source>
        <strain evidence="2 3">LMG 31460</strain>
    </source>
</reference>
<evidence type="ECO:0000259" key="1">
    <source>
        <dbReference type="Pfam" id="PF00535"/>
    </source>
</evidence>
<dbReference type="PANTHER" id="PTHR43685">
    <property type="entry name" value="GLYCOSYLTRANSFERASE"/>
    <property type="match status" value="1"/>
</dbReference>
<name>A0ABX1Z514_9BACL</name>
<dbReference type="SUPFAM" id="SSF53448">
    <property type="entry name" value="Nucleotide-diphospho-sugar transferases"/>
    <property type="match status" value="1"/>
</dbReference>
<evidence type="ECO:0000313" key="2">
    <source>
        <dbReference type="EMBL" id="NOU87929.1"/>
    </source>
</evidence>
<dbReference type="InterPro" id="IPR050834">
    <property type="entry name" value="Glycosyltransf_2"/>
</dbReference>
<comment type="caution">
    <text evidence="2">The sequence shown here is derived from an EMBL/GenBank/DDBJ whole genome shotgun (WGS) entry which is preliminary data.</text>
</comment>
<feature type="domain" description="Glycosyltransferase 2-like" evidence="1">
    <location>
        <begin position="62"/>
        <end position="182"/>
    </location>
</feature>
<dbReference type="EMBL" id="WHOC01000094">
    <property type="protein sequence ID" value="NOU87929.1"/>
    <property type="molecule type" value="Genomic_DNA"/>
</dbReference>
<keyword evidence="3" id="KW-1185">Reference proteome</keyword>